<evidence type="ECO:0000256" key="2">
    <source>
        <dbReference type="ARBA" id="ARBA00022833"/>
    </source>
</evidence>
<reference evidence="6 7" key="1">
    <citation type="submission" date="2016-10" db="EMBL/GenBank/DDBJ databases">
        <authorList>
            <person name="de Groot N.N."/>
        </authorList>
    </citation>
    <scope>NUCLEOTIDE SEQUENCE [LARGE SCALE GENOMIC DNA]</scope>
    <source>
        <strain evidence="6 7">U95</strain>
    </source>
</reference>
<keyword evidence="7" id="KW-1185">Reference proteome</keyword>
<proteinExistence type="inferred from homology"/>
<dbReference type="AlphaFoldDB" id="A0A1G5QEJ4"/>
<evidence type="ECO:0000256" key="3">
    <source>
        <dbReference type="ARBA" id="ARBA00023002"/>
    </source>
</evidence>
<name>A0A1G5QEJ4_9RHOB</name>
<dbReference type="GO" id="GO:0016616">
    <property type="term" value="F:oxidoreductase activity, acting on the CH-OH group of donors, NAD or NADP as acceptor"/>
    <property type="evidence" value="ECO:0007669"/>
    <property type="project" value="UniProtKB-ARBA"/>
</dbReference>
<dbReference type="EMBL" id="FMWG01000004">
    <property type="protein sequence ID" value="SCZ60082.1"/>
    <property type="molecule type" value="Genomic_DNA"/>
</dbReference>
<evidence type="ECO:0000259" key="5">
    <source>
        <dbReference type="SMART" id="SM00829"/>
    </source>
</evidence>
<dbReference type="InterPro" id="IPR002328">
    <property type="entry name" value="ADH_Zn_CS"/>
</dbReference>
<keyword evidence="2 4" id="KW-0862">Zinc</keyword>
<accession>A0A1G5QEJ4</accession>
<dbReference type="InterPro" id="IPR011032">
    <property type="entry name" value="GroES-like_sf"/>
</dbReference>
<dbReference type="InterPro" id="IPR036291">
    <property type="entry name" value="NAD(P)-bd_dom_sf"/>
</dbReference>
<dbReference type="Gene3D" id="3.90.180.10">
    <property type="entry name" value="Medium-chain alcohol dehydrogenases, catalytic domain"/>
    <property type="match status" value="1"/>
</dbReference>
<keyword evidence="3" id="KW-0560">Oxidoreductase</keyword>
<dbReference type="Proteomes" id="UP000198767">
    <property type="component" value="Unassembled WGS sequence"/>
</dbReference>
<evidence type="ECO:0000256" key="1">
    <source>
        <dbReference type="ARBA" id="ARBA00022723"/>
    </source>
</evidence>
<dbReference type="Pfam" id="PF00107">
    <property type="entry name" value="ADH_zinc_N"/>
    <property type="match status" value="1"/>
</dbReference>
<comment type="cofactor">
    <cofactor evidence="4">
        <name>Zn(2+)</name>
        <dbReference type="ChEBI" id="CHEBI:29105"/>
    </cofactor>
</comment>
<comment type="similarity">
    <text evidence="4">Belongs to the zinc-containing alcohol dehydrogenase family.</text>
</comment>
<organism evidence="6 7">
    <name type="scientific">Epibacterium ulvae</name>
    <dbReference type="NCBI Taxonomy" id="1156985"/>
    <lineage>
        <taxon>Bacteria</taxon>
        <taxon>Pseudomonadati</taxon>
        <taxon>Pseudomonadota</taxon>
        <taxon>Alphaproteobacteria</taxon>
        <taxon>Rhodobacterales</taxon>
        <taxon>Roseobacteraceae</taxon>
        <taxon>Epibacterium</taxon>
    </lineage>
</organism>
<dbReference type="PROSITE" id="PS00059">
    <property type="entry name" value="ADH_ZINC"/>
    <property type="match status" value="1"/>
</dbReference>
<dbReference type="PANTHER" id="PTHR43401">
    <property type="entry name" value="L-THREONINE 3-DEHYDROGENASE"/>
    <property type="match status" value="1"/>
</dbReference>
<dbReference type="InterPro" id="IPR013149">
    <property type="entry name" value="ADH-like_C"/>
</dbReference>
<evidence type="ECO:0000313" key="6">
    <source>
        <dbReference type="EMBL" id="SCZ60082.1"/>
    </source>
</evidence>
<sequence>MNDQTMAAAFYRGDKTFAVERVPVTTPENGEITIRVAYCGICGTDMHVFHGNMDARVGHNRIVGHEMSGVVETVGTDVTGFVAGQKVTVRPLDPDLNCPASKAGYPHVSHNMKFLGLDTDGAMQELWTVPAHTVHALPDDMPLDRAALVEPVAVACHDVRLSELQQDEDVVVVGGGPIGILVAMVARDAGGNVTVSEVNENRLAVARKLGFDTVNPAKEDLVAVINEKTGNKGADVVFEVSGSQPGVDATTAVAATRGRIVMVAIHAQKPTVDMFQYFWRELKLIGARVYEPEDYEQAITLVASGVIDAETIITDVSPLSEIQTAFESLDSNPTAMKSLIKVGDFA</sequence>
<feature type="domain" description="Enoyl reductase (ER)" evidence="5">
    <location>
        <begin position="13"/>
        <end position="340"/>
    </location>
</feature>
<evidence type="ECO:0000313" key="7">
    <source>
        <dbReference type="Proteomes" id="UP000198767"/>
    </source>
</evidence>
<dbReference type="SMART" id="SM00829">
    <property type="entry name" value="PKS_ER"/>
    <property type="match status" value="1"/>
</dbReference>
<protein>
    <submittedName>
        <fullName evidence="6">2-desacetyl-2-hydroxyethyl bacteriochlorophyllide A dehydrogenase</fullName>
    </submittedName>
</protein>
<dbReference type="GO" id="GO:0008270">
    <property type="term" value="F:zinc ion binding"/>
    <property type="evidence" value="ECO:0007669"/>
    <property type="project" value="InterPro"/>
</dbReference>
<gene>
    <name evidence="6" type="ORF">SAMN04488118_10428</name>
</gene>
<dbReference type="SUPFAM" id="SSF51735">
    <property type="entry name" value="NAD(P)-binding Rossmann-fold domains"/>
    <property type="match status" value="1"/>
</dbReference>
<dbReference type="InterPro" id="IPR013154">
    <property type="entry name" value="ADH-like_N"/>
</dbReference>
<dbReference type="STRING" id="1156985.SAMN04488118_10428"/>
<dbReference type="InterPro" id="IPR050129">
    <property type="entry name" value="Zn_alcohol_dh"/>
</dbReference>
<dbReference type="Pfam" id="PF08240">
    <property type="entry name" value="ADH_N"/>
    <property type="match status" value="1"/>
</dbReference>
<dbReference type="OrthoDB" id="9809185at2"/>
<dbReference type="InterPro" id="IPR020843">
    <property type="entry name" value="ER"/>
</dbReference>
<dbReference type="Gene3D" id="3.40.50.720">
    <property type="entry name" value="NAD(P)-binding Rossmann-like Domain"/>
    <property type="match status" value="1"/>
</dbReference>
<keyword evidence="1 4" id="KW-0479">Metal-binding</keyword>
<dbReference type="RefSeq" id="WP_090217695.1">
    <property type="nucleotide sequence ID" value="NZ_FMWG01000004.1"/>
</dbReference>
<evidence type="ECO:0000256" key="4">
    <source>
        <dbReference type="RuleBase" id="RU361277"/>
    </source>
</evidence>
<dbReference type="SUPFAM" id="SSF50129">
    <property type="entry name" value="GroES-like"/>
    <property type="match status" value="1"/>
</dbReference>
<dbReference type="PANTHER" id="PTHR43401:SF2">
    <property type="entry name" value="L-THREONINE 3-DEHYDROGENASE"/>
    <property type="match status" value="1"/>
</dbReference>